<comment type="subcellular location">
    <subcellularLocation>
        <location evidence="1">Chromosome</location>
        <location evidence="1">Centromere</location>
    </subcellularLocation>
</comment>
<proteinExistence type="inferred from homology"/>
<dbReference type="InterPro" id="IPR005549">
    <property type="entry name" value="Kinetochore_Nuf2_N"/>
</dbReference>
<evidence type="ECO:0000256" key="4">
    <source>
        <dbReference type="ARBA" id="ARBA00022618"/>
    </source>
</evidence>
<dbReference type="Pfam" id="PF03800">
    <property type="entry name" value="Nuf2"/>
    <property type="match status" value="1"/>
</dbReference>
<keyword evidence="12" id="KW-1185">Reference proteome</keyword>
<evidence type="ECO:0000256" key="2">
    <source>
        <dbReference type="ARBA" id="ARBA00005498"/>
    </source>
</evidence>
<evidence type="ECO:0000256" key="3">
    <source>
        <dbReference type="ARBA" id="ARBA00022454"/>
    </source>
</evidence>
<dbReference type="HOGENOM" id="CLU_025461_1_1_1"/>
<keyword evidence="8" id="KW-0137">Centromere</keyword>
<comment type="similarity">
    <text evidence="2">Belongs to the NUF2 family.</text>
</comment>
<dbReference type="GO" id="GO:0051301">
    <property type="term" value="P:cell division"/>
    <property type="evidence" value="ECO:0007669"/>
    <property type="project" value="UniProtKB-KW"/>
</dbReference>
<keyword evidence="7" id="KW-0131">Cell cycle</keyword>
<dbReference type="OrthoDB" id="8194677at2759"/>
<evidence type="ECO:0000256" key="7">
    <source>
        <dbReference type="ARBA" id="ARBA00023306"/>
    </source>
</evidence>
<comment type="caution">
    <text evidence="11">The sequence shown here is derived from an EMBL/GenBank/DDBJ whole genome shotgun (WGS) entry which is preliminary data.</text>
</comment>
<name>J9D1P7_EDHAE</name>
<evidence type="ECO:0000256" key="9">
    <source>
        <dbReference type="SAM" id="Coils"/>
    </source>
</evidence>
<reference evidence="11 12" key="1">
    <citation type="submission" date="2011-08" db="EMBL/GenBank/DDBJ databases">
        <authorList>
            <person name="Liu Z.J."/>
            <person name="Shi F.L."/>
            <person name="Lu J.Q."/>
            <person name="Li M."/>
            <person name="Wang Z.L."/>
        </authorList>
    </citation>
    <scope>NUCLEOTIDE SEQUENCE [LARGE SCALE GENOMIC DNA]</scope>
    <source>
        <strain evidence="11 12">USNM 41457</strain>
    </source>
</reference>
<feature type="domain" description="Kinetochore protein Nuf2 N-terminal" evidence="10">
    <location>
        <begin position="9"/>
        <end position="131"/>
    </location>
</feature>
<evidence type="ECO:0000313" key="12">
    <source>
        <dbReference type="Proteomes" id="UP000003163"/>
    </source>
</evidence>
<reference evidence="12" key="2">
    <citation type="submission" date="2015-07" db="EMBL/GenBank/DDBJ databases">
        <title>Contrasting host-pathogen interactions and genome evolution in two generalist and specialist microsporidian pathogens of mosquitoes.</title>
        <authorList>
            <consortium name="The Broad Institute Genomics Platform"/>
            <consortium name="The Broad Institute Genome Sequencing Center for Infectious Disease"/>
            <person name="Cuomo C.A."/>
            <person name="Sanscrainte N.D."/>
            <person name="Goldberg J.M."/>
            <person name="Heiman D."/>
            <person name="Young S."/>
            <person name="Zeng Q."/>
            <person name="Becnel J.J."/>
            <person name="Birren B.W."/>
        </authorList>
    </citation>
    <scope>NUCLEOTIDE SEQUENCE [LARGE SCALE GENOMIC DNA]</scope>
    <source>
        <strain evidence="12">USNM 41457</strain>
    </source>
</reference>
<dbReference type="VEuPathDB" id="MicrosporidiaDB:EDEG_00357"/>
<dbReference type="FunCoup" id="J9D1P7">
    <property type="interactions" value="22"/>
</dbReference>
<evidence type="ECO:0000256" key="6">
    <source>
        <dbReference type="ARBA" id="ARBA00023054"/>
    </source>
</evidence>
<dbReference type="AlphaFoldDB" id="J9D1P7"/>
<evidence type="ECO:0000256" key="5">
    <source>
        <dbReference type="ARBA" id="ARBA00022776"/>
    </source>
</evidence>
<evidence type="ECO:0000256" key="1">
    <source>
        <dbReference type="ARBA" id="ARBA00004584"/>
    </source>
</evidence>
<dbReference type="InParanoid" id="J9D1P7"/>
<dbReference type="EMBL" id="AFBI03000004">
    <property type="protein sequence ID" value="EJW01766.1"/>
    <property type="molecule type" value="Genomic_DNA"/>
</dbReference>
<dbReference type="Proteomes" id="UP000003163">
    <property type="component" value="Unassembled WGS sequence"/>
</dbReference>
<keyword evidence="3" id="KW-0158">Chromosome</keyword>
<dbReference type="InterPro" id="IPR038275">
    <property type="entry name" value="Nuf2_N_sf"/>
</dbReference>
<sequence>MNNTNGDFRIPDFSISEISQYFNDIQISLTPNDLQKPNTQTLSTFFETILEIYPNLKVMDLLDNNFNESFYYVALYASLNHFLGCLDLQNFTIKDLLNPDSKRIVSFLSTIVNFSMYRDSKRNLYLQALNNLNEKDDFFASLEERKENLVIKLNSIIEQKELEKADLEKLENEIQKKDIDLRELVKVDRKKTNEIDEMVQLKNELEDLSSSNQLLRLNLERDYKFAKTLIINDPERLLKLLNEMKEMVHREEDYFQKLEFTLKYVNDETSLLSENLKEMQGFMKFVLDYKLQIDEIEAKNNLKNDCCDKLLRIENEIKQTRKNYDIDTKRLGILNNKLENICLKIKALEKEAKERRSVINIKQEEISKLQRENEKIREKKNNILIELTEECNKITINYISEYNHLRENLLLLLDKIHDYFAKINSCLKN</sequence>
<evidence type="ECO:0000313" key="11">
    <source>
        <dbReference type="EMBL" id="EJW01766.1"/>
    </source>
</evidence>
<keyword evidence="4" id="KW-0132">Cell division</keyword>
<evidence type="ECO:0000259" key="10">
    <source>
        <dbReference type="Pfam" id="PF03800"/>
    </source>
</evidence>
<feature type="coiled-coil region" evidence="9">
    <location>
        <begin position="139"/>
        <end position="218"/>
    </location>
</feature>
<evidence type="ECO:0000256" key="8">
    <source>
        <dbReference type="ARBA" id="ARBA00023328"/>
    </source>
</evidence>
<keyword evidence="5" id="KW-0498">Mitosis</keyword>
<keyword evidence="6 9" id="KW-0175">Coiled coil</keyword>
<dbReference type="GO" id="GO:0031262">
    <property type="term" value="C:Ndc80 complex"/>
    <property type="evidence" value="ECO:0007669"/>
    <property type="project" value="InterPro"/>
</dbReference>
<gene>
    <name evidence="11" type="ORF">EDEG_00357</name>
</gene>
<dbReference type="OMA" id="TKIIEWD"/>
<protein>
    <recommendedName>
        <fullName evidence="10">Kinetochore protein Nuf2 N-terminal domain-containing protein</fullName>
    </recommendedName>
</protein>
<dbReference type="STRING" id="1003232.J9D1P7"/>
<dbReference type="Gene3D" id="1.10.418.60">
    <property type="entry name" value="Ncd80 complex, Nuf2 subunit"/>
    <property type="match status" value="1"/>
</dbReference>
<accession>J9D1P7</accession>
<feature type="coiled-coil region" evidence="9">
    <location>
        <begin position="331"/>
        <end position="386"/>
    </location>
</feature>
<organism evidence="11 12">
    <name type="scientific">Edhazardia aedis (strain USNM 41457)</name>
    <name type="common">Microsporidian parasite</name>
    <dbReference type="NCBI Taxonomy" id="1003232"/>
    <lineage>
        <taxon>Eukaryota</taxon>
        <taxon>Fungi</taxon>
        <taxon>Fungi incertae sedis</taxon>
        <taxon>Microsporidia</taxon>
        <taxon>Edhazardia</taxon>
    </lineage>
</organism>